<dbReference type="OrthoDB" id="330772at2759"/>
<evidence type="ECO:0000256" key="9">
    <source>
        <dbReference type="SAM" id="MobiDB-lite"/>
    </source>
</evidence>
<proteinExistence type="inferred from homology"/>
<dbReference type="GO" id="GO:0071013">
    <property type="term" value="C:catalytic step 2 spliceosome"/>
    <property type="evidence" value="ECO:0007669"/>
    <property type="project" value="TreeGrafter"/>
</dbReference>
<reference evidence="11 12" key="2">
    <citation type="submission" date="2019-01" db="EMBL/GenBank/DDBJ databases">
        <title>The decoding of complex shrimp genome reveals the adaptation for benthos swimmer, frequently molting mechanism and breeding impact on genome.</title>
        <authorList>
            <person name="Sun Y."/>
            <person name="Gao Y."/>
            <person name="Yu Y."/>
        </authorList>
    </citation>
    <scope>NUCLEOTIDE SEQUENCE [LARGE SCALE GENOMIC DNA]</scope>
    <source>
        <tissue evidence="11">Muscle</tissue>
    </source>
</reference>
<evidence type="ECO:0000256" key="6">
    <source>
        <dbReference type="ARBA" id="ARBA00023187"/>
    </source>
</evidence>
<dbReference type="GO" id="GO:0008380">
    <property type="term" value="P:RNA splicing"/>
    <property type="evidence" value="ECO:0007669"/>
    <property type="project" value="UniProtKB-KW"/>
</dbReference>
<evidence type="ECO:0000256" key="2">
    <source>
        <dbReference type="ARBA" id="ARBA00010386"/>
    </source>
</evidence>
<feature type="compositionally biased region" description="Basic and acidic residues" evidence="9">
    <location>
        <begin position="416"/>
        <end position="524"/>
    </location>
</feature>
<feature type="compositionally biased region" description="Basic and acidic residues" evidence="9">
    <location>
        <begin position="49"/>
        <end position="66"/>
    </location>
</feature>
<evidence type="ECO:0000256" key="1">
    <source>
        <dbReference type="ARBA" id="ARBA00004123"/>
    </source>
</evidence>
<evidence type="ECO:0000256" key="4">
    <source>
        <dbReference type="ARBA" id="ARBA00023015"/>
    </source>
</evidence>
<evidence type="ECO:0000256" key="8">
    <source>
        <dbReference type="SAM" id="Coils"/>
    </source>
</evidence>
<keyword evidence="4" id="KW-0805">Transcription regulation</keyword>
<feature type="coiled-coil region" evidence="8">
    <location>
        <begin position="209"/>
        <end position="258"/>
    </location>
</feature>
<evidence type="ECO:0000313" key="11">
    <source>
        <dbReference type="EMBL" id="ROT63919.1"/>
    </source>
</evidence>
<protein>
    <recommendedName>
        <fullName evidence="10">Pinin/SDK/MemA protein domain-containing protein</fullName>
    </recommendedName>
</protein>
<dbReference type="AlphaFoldDB" id="A0A3R7LV46"/>
<dbReference type="InterPro" id="IPR039853">
    <property type="entry name" value="Pinin"/>
</dbReference>
<dbReference type="Pfam" id="PF04696">
    <property type="entry name" value="Pinin_SDK_memA"/>
    <property type="match status" value="1"/>
</dbReference>
<evidence type="ECO:0000256" key="7">
    <source>
        <dbReference type="ARBA" id="ARBA00023242"/>
    </source>
</evidence>
<comment type="similarity">
    <text evidence="2">Belongs to the pinin family.</text>
</comment>
<feature type="compositionally biased region" description="Basic and acidic residues" evidence="9">
    <location>
        <begin position="394"/>
        <end position="403"/>
    </location>
</feature>
<sequence length="652" mass="75223">MKIKYASLTYGPESKMAPGVTGTSLVDAIETEIERAKQDLKGVDENLRKLTGRDFNDPNQRGEQRRVRLSSGGRDEEPPAKRRPPGGVFARLGGVVQDQQHVDHRGKPRDFRGEHLAGHPLHSLTISFLVFPSFFYLELPSPLHVFQHGFRPFSAGVHTTSPSLPSSVARPQADMKSRTEAAAELTKDRASRDRNRRMFGALLGTLKRFKNDEAKQKDKEEQRAAIERKLEEKGRVEKEELRRERLELINQRQERKAQIKRLTVKMARVKEHEQWEAHQMKLTRFIRTKSTPSIFWIPRTHTAKTTSLVRASHDNIMRELEEDRLRMKEELEEILGGVRSAVARQGEGGVSTSLDNCPDLLDYEAEEGELVYGEADLSGKDDDDTERMVVQVDGRGEGARKVEIVASQSEEGTSGLERESKGNDSEKENEGKPRDGSRERERDRYNREKDKNREGDRDRKNKERGKEKDRIREKDRDREMERDRGKDRIVGRDKERERERDKSKEKSRDTVEREKNRDTGKNREVQTLYNKETELEATVVHVKIEKDDDDEAGPKASEAAFKKVKEEKPDKAPTSTADKPDVDVASKILREWRRAAATKMMMNQLPCPTVQQVGKIHLPQRAKTHRIRMTRKGKQRFRELVIQLRVILWVFI</sequence>
<keyword evidence="3" id="KW-0507">mRNA processing</keyword>
<dbReference type="Proteomes" id="UP000283509">
    <property type="component" value="Unassembled WGS sequence"/>
</dbReference>
<feature type="region of interest" description="Disordered" evidence="9">
    <location>
        <begin position="545"/>
        <end position="580"/>
    </location>
</feature>
<accession>A0A3R7LV46</accession>
<comment type="subcellular location">
    <subcellularLocation>
        <location evidence="1">Nucleus</location>
    </subcellularLocation>
</comment>
<comment type="caution">
    <text evidence="11">The sequence shown here is derived from an EMBL/GenBank/DDBJ whole genome shotgun (WGS) entry which is preliminary data.</text>
</comment>
<feature type="domain" description="Pinin/SDK/MemA protein" evidence="10">
    <location>
        <begin position="191"/>
        <end position="312"/>
    </location>
</feature>
<dbReference type="GO" id="GO:0006397">
    <property type="term" value="P:mRNA processing"/>
    <property type="evidence" value="ECO:0007669"/>
    <property type="project" value="UniProtKB-KW"/>
</dbReference>
<dbReference type="STRING" id="6689.A0A3R7LV46"/>
<dbReference type="InterPro" id="IPR006786">
    <property type="entry name" value="Pinin_SDK_MemA"/>
</dbReference>
<feature type="coiled-coil region" evidence="8">
    <location>
        <begin position="310"/>
        <end position="337"/>
    </location>
</feature>
<reference evidence="11 12" key="1">
    <citation type="submission" date="2018-04" db="EMBL/GenBank/DDBJ databases">
        <authorList>
            <person name="Zhang X."/>
            <person name="Yuan J."/>
            <person name="Li F."/>
            <person name="Xiang J."/>
        </authorList>
    </citation>
    <scope>NUCLEOTIDE SEQUENCE [LARGE SCALE GENOMIC DNA]</scope>
    <source>
        <tissue evidence="11">Muscle</tissue>
    </source>
</reference>
<feature type="region of interest" description="Disordered" evidence="9">
    <location>
        <begin position="391"/>
        <end position="530"/>
    </location>
</feature>
<evidence type="ECO:0000256" key="3">
    <source>
        <dbReference type="ARBA" id="ARBA00022664"/>
    </source>
</evidence>
<feature type="compositionally biased region" description="Basic and acidic residues" evidence="9">
    <location>
        <begin position="560"/>
        <end position="571"/>
    </location>
</feature>
<name>A0A3R7LV46_PENVA</name>
<evidence type="ECO:0000259" key="10">
    <source>
        <dbReference type="Pfam" id="PF04696"/>
    </source>
</evidence>
<dbReference type="EMBL" id="QCYY01003356">
    <property type="protein sequence ID" value="ROT63919.1"/>
    <property type="molecule type" value="Genomic_DNA"/>
</dbReference>
<keyword evidence="12" id="KW-1185">Reference proteome</keyword>
<keyword evidence="6" id="KW-0508">mRNA splicing</keyword>
<gene>
    <name evidence="11" type="ORF">C7M84_018164</name>
</gene>
<keyword evidence="5" id="KW-0804">Transcription</keyword>
<keyword evidence="8" id="KW-0175">Coiled coil</keyword>
<dbReference type="PANTHER" id="PTHR12707:SF0">
    <property type="entry name" value="PININ"/>
    <property type="match status" value="1"/>
</dbReference>
<organism evidence="11 12">
    <name type="scientific">Penaeus vannamei</name>
    <name type="common">Whiteleg shrimp</name>
    <name type="synonym">Litopenaeus vannamei</name>
    <dbReference type="NCBI Taxonomy" id="6689"/>
    <lineage>
        <taxon>Eukaryota</taxon>
        <taxon>Metazoa</taxon>
        <taxon>Ecdysozoa</taxon>
        <taxon>Arthropoda</taxon>
        <taxon>Crustacea</taxon>
        <taxon>Multicrustacea</taxon>
        <taxon>Malacostraca</taxon>
        <taxon>Eumalacostraca</taxon>
        <taxon>Eucarida</taxon>
        <taxon>Decapoda</taxon>
        <taxon>Dendrobranchiata</taxon>
        <taxon>Penaeoidea</taxon>
        <taxon>Penaeidae</taxon>
        <taxon>Penaeus</taxon>
    </lineage>
</organism>
<dbReference type="PANTHER" id="PTHR12707">
    <property type="entry name" value="PINN"/>
    <property type="match status" value="1"/>
</dbReference>
<feature type="region of interest" description="Disordered" evidence="9">
    <location>
        <begin position="49"/>
        <end position="88"/>
    </location>
</feature>
<evidence type="ECO:0000313" key="12">
    <source>
        <dbReference type="Proteomes" id="UP000283509"/>
    </source>
</evidence>
<keyword evidence="7" id="KW-0539">Nucleus</keyword>
<evidence type="ECO:0000256" key="5">
    <source>
        <dbReference type="ARBA" id="ARBA00023163"/>
    </source>
</evidence>